<gene>
    <name evidence="1" type="ORF">FA13DRAFT_1394742</name>
</gene>
<comment type="caution">
    <text evidence="1">The sequence shown here is derived from an EMBL/GenBank/DDBJ whole genome shotgun (WGS) entry which is preliminary data.</text>
</comment>
<dbReference type="AlphaFoldDB" id="A0A4Y7SPU5"/>
<dbReference type="EMBL" id="QPFP01000072">
    <property type="protein sequence ID" value="TEB23897.1"/>
    <property type="molecule type" value="Genomic_DNA"/>
</dbReference>
<proteinExistence type="predicted"/>
<reference evidence="1 2" key="1">
    <citation type="journal article" date="2019" name="Nat. Ecol. Evol.">
        <title>Megaphylogeny resolves global patterns of mushroom evolution.</title>
        <authorList>
            <person name="Varga T."/>
            <person name="Krizsan K."/>
            <person name="Foldi C."/>
            <person name="Dima B."/>
            <person name="Sanchez-Garcia M."/>
            <person name="Sanchez-Ramirez S."/>
            <person name="Szollosi G.J."/>
            <person name="Szarkandi J.G."/>
            <person name="Papp V."/>
            <person name="Albert L."/>
            <person name="Andreopoulos W."/>
            <person name="Angelini C."/>
            <person name="Antonin V."/>
            <person name="Barry K.W."/>
            <person name="Bougher N.L."/>
            <person name="Buchanan P."/>
            <person name="Buyck B."/>
            <person name="Bense V."/>
            <person name="Catcheside P."/>
            <person name="Chovatia M."/>
            <person name="Cooper J."/>
            <person name="Damon W."/>
            <person name="Desjardin D."/>
            <person name="Finy P."/>
            <person name="Geml J."/>
            <person name="Haridas S."/>
            <person name="Hughes K."/>
            <person name="Justo A."/>
            <person name="Karasinski D."/>
            <person name="Kautmanova I."/>
            <person name="Kiss B."/>
            <person name="Kocsube S."/>
            <person name="Kotiranta H."/>
            <person name="LaButti K.M."/>
            <person name="Lechner B.E."/>
            <person name="Liimatainen K."/>
            <person name="Lipzen A."/>
            <person name="Lukacs Z."/>
            <person name="Mihaltcheva S."/>
            <person name="Morgado L.N."/>
            <person name="Niskanen T."/>
            <person name="Noordeloos M.E."/>
            <person name="Ohm R.A."/>
            <person name="Ortiz-Santana B."/>
            <person name="Ovrebo C."/>
            <person name="Racz N."/>
            <person name="Riley R."/>
            <person name="Savchenko A."/>
            <person name="Shiryaev A."/>
            <person name="Soop K."/>
            <person name="Spirin V."/>
            <person name="Szebenyi C."/>
            <person name="Tomsovsky M."/>
            <person name="Tulloss R.E."/>
            <person name="Uehling J."/>
            <person name="Grigoriev I.V."/>
            <person name="Vagvolgyi C."/>
            <person name="Papp T."/>
            <person name="Martin F.M."/>
            <person name="Miettinen O."/>
            <person name="Hibbett D.S."/>
            <person name="Nagy L.G."/>
        </authorList>
    </citation>
    <scope>NUCLEOTIDE SEQUENCE [LARGE SCALE GENOMIC DNA]</scope>
    <source>
        <strain evidence="1 2">FP101781</strain>
    </source>
</reference>
<protein>
    <submittedName>
        <fullName evidence="1">Uncharacterized protein</fullName>
    </submittedName>
</protein>
<keyword evidence="2" id="KW-1185">Reference proteome</keyword>
<evidence type="ECO:0000313" key="2">
    <source>
        <dbReference type="Proteomes" id="UP000298030"/>
    </source>
</evidence>
<accession>A0A4Y7SPU5</accession>
<name>A0A4Y7SPU5_COPMI</name>
<evidence type="ECO:0000313" key="1">
    <source>
        <dbReference type="EMBL" id="TEB23897.1"/>
    </source>
</evidence>
<dbReference type="Proteomes" id="UP000298030">
    <property type="component" value="Unassembled WGS sequence"/>
</dbReference>
<organism evidence="1 2">
    <name type="scientific">Coprinellus micaceus</name>
    <name type="common">Glistening ink-cap mushroom</name>
    <name type="synonym">Coprinus micaceus</name>
    <dbReference type="NCBI Taxonomy" id="71717"/>
    <lineage>
        <taxon>Eukaryota</taxon>
        <taxon>Fungi</taxon>
        <taxon>Dikarya</taxon>
        <taxon>Basidiomycota</taxon>
        <taxon>Agaricomycotina</taxon>
        <taxon>Agaricomycetes</taxon>
        <taxon>Agaricomycetidae</taxon>
        <taxon>Agaricales</taxon>
        <taxon>Agaricineae</taxon>
        <taxon>Psathyrellaceae</taxon>
        <taxon>Coprinellus</taxon>
    </lineage>
</organism>
<sequence length="319" mass="35242">MLDSEDRENTGIGSAPAGLWSEDVVAFSTPSFSGFAFEVDFKRPCILGLSQSPNVPAGTPIPRLTRKTYDLHSLLQLSDVTSSPTLSPLKESNYHSDSSVRLHRELFDRRSSSPEDLTANDRRWLISDSDSEFDSSSEINVVALDATGRVSRIGRIPLDTSHPALNRVEFEVVPLPTDLRGRLQKLERRAKVEVLHDIRPQRERTEQEEFVAWMNKDGVRMLLTPASHASLKAWLDAADESGGLQRASSNTQIAQIAALSPVEFRVCVEEDSDIEGQEKVPVPNAASDQYTPLWTFSALGCATMDDDSEDDGNDADVEN</sequence>